<name>A0A6G7J6Q0_9FLAO</name>
<proteinExistence type="predicted"/>
<accession>A0A6G7J6Q0</accession>
<organism evidence="1 2">
    <name type="scientific">Flagellimonas oceani</name>
    <dbReference type="NCBI Taxonomy" id="2698672"/>
    <lineage>
        <taxon>Bacteria</taxon>
        <taxon>Pseudomonadati</taxon>
        <taxon>Bacteroidota</taxon>
        <taxon>Flavobacteriia</taxon>
        <taxon>Flavobacteriales</taxon>
        <taxon>Flavobacteriaceae</taxon>
        <taxon>Flagellimonas</taxon>
    </lineage>
</organism>
<evidence type="ECO:0000313" key="2">
    <source>
        <dbReference type="Proteomes" id="UP000502928"/>
    </source>
</evidence>
<dbReference type="RefSeq" id="WP_166249591.1">
    <property type="nucleotide sequence ID" value="NZ_CP049616.1"/>
</dbReference>
<sequence>MEQHVKKLIEVDKSLVVKLKVLSAFENLSVKALMEKAVVEYVKNKELERFEKLSEEEKEDLGLLLLMQQADTKEFASEDDIFKILDEE</sequence>
<reference evidence="1 2" key="1">
    <citation type="submission" date="2020-02" db="EMBL/GenBank/DDBJ databases">
        <title>Complete genome of Muricauda sp. 501str8.</title>
        <authorList>
            <person name="Dong B."/>
            <person name="Zhu S."/>
            <person name="Yang J."/>
            <person name="Chen J."/>
        </authorList>
    </citation>
    <scope>NUCLEOTIDE SEQUENCE [LARGE SCALE GENOMIC DNA]</scope>
    <source>
        <strain evidence="1 2">501str8</strain>
    </source>
</reference>
<evidence type="ECO:0000313" key="1">
    <source>
        <dbReference type="EMBL" id="QII46214.1"/>
    </source>
</evidence>
<gene>
    <name evidence="1" type="ORF">GVT53_16520</name>
</gene>
<dbReference type="AlphaFoldDB" id="A0A6G7J6Q0"/>
<dbReference type="Proteomes" id="UP000502928">
    <property type="component" value="Chromosome"/>
</dbReference>
<dbReference type="KEGG" id="mut:GVT53_16520"/>
<keyword evidence="2" id="KW-1185">Reference proteome</keyword>
<dbReference type="EMBL" id="CP049616">
    <property type="protein sequence ID" value="QII46214.1"/>
    <property type="molecule type" value="Genomic_DNA"/>
</dbReference>
<protein>
    <recommendedName>
        <fullName evidence="3">CopG family transcriptional regulator</fullName>
    </recommendedName>
</protein>
<evidence type="ECO:0008006" key="3">
    <source>
        <dbReference type="Google" id="ProtNLM"/>
    </source>
</evidence>